<dbReference type="STRING" id="33097.A0A150GWV6"/>
<feature type="compositionally biased region" description="Basic residues" evidence="1">
    <location>
        <begin position="47"/>
        <end position="58"/>
    </location>
</feature>
<evidence type="ECO:0000313" key="2">
    <source>
        <dbReference type="EMBL" id="KXZ54289.1"/>
    </source>
</evidence>
<dbReference type="InterPro" id="IPR006549">
    <property type="entry name" value="HAD-SF_hydro_IIIA"/>
</dbReference>
<feature type="region of interest" description="Disordered" evidence="1">
    <location>
        <begin position="259"/>
        <end position="278"/>
    </location>
</feature>
<dbReference type="SUPFAM" id="SSF47802">
    <property type="entry name" value="DNA polymerase beta, N-terminal domain-like"/>
    <property type="match status" value="1"/>
</dbReference>
<proteinExistence type="predicted"/>
<dbReference type="Pfam" id="PF08645">
    <property type="entry name" value="PNK3P"/>
    <property type="match status" value="1"/>
</dbReference>
<comment type="caution">
    <text evidence="2">The sequence shown here is derived from an EMBL/GenBank/DDBJ whole genome shotgun (WGS) entry which is preliminary data.</text>
</comment>
<dbReference type="EMBL" id="LSYV01000006">
    <property type="protein sequence ID" value="KXZ54289.1"/>
    <property type="molecule type" value="Genomic_DNA"/>
</dbReference>
<dbReference type="Proteomes" id="UP000075714">
    <property type="component" value="Unassembled WGS sequence"/>
</dbReference>
<dbReference type="GO" id="GO:0046403">
    <property type="term" value="F:polynucleotide 3'-phosphatase activity"/>
    <property type="evidence" value="ECO:0007669"/>
    <property type="project" value="TreeGrafter"/>
</dbReference>
<evidence type="ECO:0000256" key="1">
    <source>
        <dbReference type="SAM" id="MobiDB-lite"/>
    </source>
</evidence>
<reference evidence="3" key="1">
    <citation type="journal article" date="2016" name="Nat. Commun.">
        <title>The Gonium pectorale genome demonstrates co-option of cell cycle regulation during the evolution of multicellularity.</title>
        <authorList>
            <person name="Hanschen E.R."/>
            <person name="Marriage T.N."/>
            <person name="Ferris P.J."/>
            <person name="Hamaji T."/>
            <person name="Toyoda A."/>
            <person name="Fujiyama A."/>
            <person name="Neme R."/>
            <person name="Noguchi H."/>
            <person name="Minakuchi Y."/>
            <person name="Suzuki M."/>
            <person name="Kawai-Toyooka H."/>
            <person name="Smith D.R."/>
            <person name="Sparks H."/>
            <person name="Anderson J."/>
            <person name="Bakaric R."/>
            <person name="Luria V."/>
            <person name="Karger A."/>
            <person name="Kirschner M.W."/>
            <person name="Durand P.M."/>
            <person name="Michod R.E."/>
            <person name="Nozaki H."/>
            <person name="Olson B.J."/>
        </authorList>
    </citation>
    <scope>NUCLEOTIDE SEQUENCE [LARGE SCALE GENOMIC DNA]</scope>
    <source>
        <strain evidence="3">NIES-2863</strain>
    </source>
</reference>
<dbReference type="InterPro" id="IPR013954">
    <property type="entry name" value="PNK3P"/>
</dbReference>
<dbReference type="GO" id="GO:0046404">
    <property type="term" value="F:ATP-dependent polydeoxyribonucleotide 5'-hydroxyl-kinase activity"/>
    <property type="evidence" value="ECO:0007669"/>
    <property type="project" value="TreeGrafter"/>
</dbReference>
<dbReference type="NCBIfam" id="TIGR01662">
    <property type="entry name" value="HAD-SF-IIIA"/>
    <property type="match status" value="1"/>
</dbReference>
<dbReference type="InterPro" id="IPR036412">
    <property type="entry name" value="HAD-like_sf"/>
</dbReference>
<gene>
    <name evidence="2" type="ORF">GPECTOR_5g376</name>
</gene>
<dbReference type="GO" id="GO:0003690">
    <property type="term" value="F:double-stranded DNA binding"/>
    <property type="evidence" value="ECO:0007669"/>
    <property type="project" value="TreeGrafter"/>
</dbReference>
<dbReference type="PANTHER" id="PTHR12083:SF9">
    <property type="entry name" value="BIFUNCTIONAL POLYNUCLEOTIDE PHOSPHATASE_KINASE"/>
    <property type="match status" value="1"/>
</dbReference>
<dbReference type="GO" id="GO:0006281">
    <property type="term" value="P:DNA repair"/>
    <property type="evidence" value="ECO:0007669"/>
    <property type="project" value="TreeGrafter"/>
</dbReference>
<dbReference type="InterPro" id="IPR023214">
    <property type="entry name" value="HAD_sf"/>
</dbReference>
<dbReference type="InterPro" id="IPR027421">
    <property type="entry name" value="DNA_pol_lamdba_lyase_dom_sf"/>
</dbReference>
<evidence type="ECO:0008006" key="4">
    <source>
        <dbReference type="Google" id="ProtNLM"/>
    </source>
</evidence>
<dbReference type="OrthoDB" id="19045at2759"/>
<dbReference type="Gene3D" id="1.10.150.110">
    <property type="entry name" value="DNA polymerase beta, N-terminal domain-like"/>
    <property type="match status" value="1"/>
</dbReference>
<dbReference type="AlphaFoldDB" id="A0A150GWV6"/>
<keyword evidence="3" id="KW-1185">Reference proteome</keyword>
<feature type="compositionally biased region" description="Acidic residues" evidence="1">
    <location>
        <begin position="17"/>
        <end position="44"/>
    </location>
</feature>
<dbReference type="SUPFAM" id="SSF56784">
    <property type="entry name" value="HAD-like"/>
    <property type="match status" value="1"/>
</dbReference>
<protein>
    <recommendedName>
        <fullName evidence="4">DNA polymerase beta-like N-terminal domain-containing protein</fullName>
    </recommendedName>
</protein>
<sequence>MPPRSKRPAKRSRKDESEEEEDLPSSEASEPEVEQESDDVEEEEAKPKKKRTPPRPKKAAAAPTLEAGWQVLPTLLFKSYGDPQPNQRIAAFDLDGTMVNVKSTAKWPKDAHDYKWWNKHTIAKIKSYHDEGYKVVVFTNQGSIKSAVTGKAAAKVKDRIDNVMAELGIPAQVFAAPADDCHRKPDIGMWTYMCNHCNGGIQPDKAACFFVGDAAGRPGDFSDSDKGFAAAVGIEFRTPEDEFGAMDGKKALLGGDVRQPAAKKAKGEDAPEPTGSSVKVPENKALVEAFTALADKYFEQAALEGGNAKFKAIAAKKAGGMLAQFWEKITLSNLKEVGKLQGVGKGSIAKIKEFLETGTIAELEGRDDLAGVGKAAPAVKDAGKDIANKFM</sequence>
<dbReference type="NCBIfam" id="TIGR01664">
    <property type="entry name" value="DNA-3'-Pase"/>
    <property type="match status" value="1"/>
</dbReference>
<dbReference type="InterPro" id="IPR006551">
    <property type="entry name" value="Polynucleotide_phosphatase"/>
</dbReference>
<dbReference type="PANTHER" id="PTHR12083">
    <property type="entry name" value="BIFUNCTIONAL POLYNUCLEOTIDE PHOSPHATASE/KINASE"/>
    <property type="match status" value="1"/>
</dbReference>
<dbReference type="Gene3D" id="3.40.50.1000">
    <property type="entry name" value="HAD superfamily/HAD-like"/>
    <property type="match status" value="1"/>
</dbReference>
<organism evidence="2 3">
    <name type="scientific">Gonium pectorale</name>
    <name type="common">Green alga</name>
    <dbReference type="NCBI Taxonomy" id="33097"/>
    <lineage>
        <taxon>Eukaryota</taxon>
        <taxon>Viridiplantae</taxon>
        <taxon>Chlorophyta</taxon>
        <taxon>core chlorophytes</taxon>
        <taxon>Chlorophyceae</taxon>
        <taxon>CS clade</taxon>
        <taxon>Chlamydomonadales</taxon>
        <taxon>Volvocaceae</taxon>
        <taxon>Gonium</taxon>
    </lineage>
</organism>
<evidence type="ECO:0000313" key="3">
    <source>
        <dbReference type="Proteomes" id="UP000075714"/>
    </source>
</evidence>
<accession>A0A150GWV6</accession>
<name>A0A150GWV6_GONPE</name>
<feature type="region of interest" description="Disordered" evidence="1">
    <location>
        <begin position="1"/>
        <end position="64"/>
    </location>
</feature>
<feature type="compositionally biased region" description="Basic residues" evidence="1">
    <location>
        <begin position="1"/>
        <end position="12"/>
    </location>
</feature>